<keyword evidence="1" id="KW-0732">Signal</keyword>
<reference evidence="2 3" key="1">
    <citation type="submission" date="2022-01" db="EMBL/GenBank/DDBJ databases">
        <title>Paraglaciecola sp. G1-23.</title>
        <authorList>
            <person name="Jin M.S."/>
            <person name="Han D.M."/>
            <person name="Kim H.M."/>
            <person name="Jeon C.O."/>
        </authorList>
    </citation>
    <scope>NUCLEOTIDE SEQUENCE [LARGE SCALE GENOMIC DNA]</scope>
    <source>
        <strain evidence="2 3">G1-23</strain>
    </source>
</reference>
<dbReference type="RefSeq" id="WP_235311429.1">
    <property type="nucleotide sequence ID" value="NZ_JAKGAS010000003.1"/>
</dbReference>
<gene>
    <name evidence="2" type="ORF">L0668_07265</name>
</gene>
<dbReference type="Proteomes" id="UP001521137">
    <property type="component" value="Unassembled WGS sequence"/>
</dbReference>
<feature type="chain" id="PRO_5046584009" evidence="1">
    <location>
        <begin position="25"/>
        <end position="216"/>
    </location>
</feature>
<protein>
    <submittedName>
        <fullName evidence="2">Gluconate 2-dehydrogenase subunit 3 family protein</fullName>
    </submittedName>
</protein>
<proteinExistence type="predicted"/>
<evidence type="ECO:0000313" key="2">
    <source>
        <dbReference type="EMBL" id="MCF2947899.1"/>
    </source>
</evidence>
<comment type="caution">
    <text evidence="2">The sequence shown here is derived from an EMBL/GenBank/DDBJ whole genome shotgun (WGS) entry which is preliminary data.</text>
</comment>
<dbReference type="InterPro" id="IPR027056">
    <property type="entry name" value="Gluconate_2DH_su3"/>
</dbReference>
<dbReference type="Pfam" id="PF13618">
    <property type="entry name" value="Gluconate_2-dh3"/>
    <property type="match status" value="1"/>
</dbReference>
<keyword evidence="3" id="KW-1185">Reference proteome</keyword>
<name>A0ABS9D5E4_9ALTE</name>
<sequence>MNRRELLIQAMAVMGAAVSAPVLSAVNAYASASNKQAHLFTGPSIFSPKQRKMIELLTEMIIPQTDTPGAIEAGVPDFIDTLVSNWYADYDKKYLFHGMRLLDNHCLVSFGKDFIACSEEQQIVALEDAEQNVLGAISDGEKGGHSQRVAITPQDWAPWGDRHRAGNGFFSQIKNLTVLAYYTSEIGATQALIYDPVPGEYIGDADFATYGKHFTN</sequence>
<dbReference type="EMBL" id="JAKGAS010000003">
    <property type="protein sequence ID" value="MCF2947899.1"/>
    <property type="molecule type" value="Genomic_DNA"/>
</dbReference>
<accession>A0ABS9D5E4</accession>
<evidence type="ECO:0000256" key="1">
    <source>
        <dbReference type="SAM" id="SignalP"/>
    </source>
</evidence>
<evidence type="ECO:0000313" key="3">
    <source>
        <dbReference type="Proteomes" id="UP001521137"/>
    </source>
</evidence>
<feature type="signal peptide" evidence="1">
    <location>
        <begin position="1"/>
        <end position="24"/>
    </location>
</feature>
<organism evidence="2 3">
    <name type="scientific">Paraglaciecola algarum</name>
    <dbReference type="NCBI Taxonomy" id="3050085"/>
    <lineage>
        <taxon>Bacteria</taxon>
        <taxon>Pseudomonadati</taxon>
        <taxon>Pseudomonadota</taxon>
        <taxon>Gammaproteobacteria</taxon>
        <taxon>Alteromonadales</taxon>
        <taxon>Alteromonadaceae</taxon>
        <taxon>Paraglaciecola</taxon>
    </lineage>
</organism>